<reference evidence="2" key="1">
    <citation type="submission" date="2016-10" db="EMBL/GenBank/DDBJ databases">
        <authorList>
            <person name="Varghese N."/>
            <person name="Submissions S."/>
        </authorList>
    </citation>
    <scope>NUCLEOTIDE SEQUENCE [LARGE SCALE GENOMIC DNA]</scope>
    <source>
        <strain evidence="2">DSM 17038</strain>
    </source>
</reference>
<sequence>MSAAIDIYNDNNGTVYIAGEVRRQIFWICEALGKDRRQIRYNQDLKCHVLVLSSDADKKVFKKFLSQNKWQKKRGKRHN</sequence>
<gene>
    <name evidence="1" type="ORF">SAMN05660649_04290</name>
</gene>
<keyword evidence="2" id="KW-1185">Reference proteome</keyword>
<evidence type="ECO:0000313" key="2">
    <source>
        <dbReference type="Proteomes" id="UP000199337"/>
    </source>
</evidence>
<evidence type="ECO:0000313" key="1">
    <source>
        <dbReference type="EMBL" id="SFH21706.1"/>
    </source>
</evidence>
<dbReference type="RefSeq" id="WP_092474206.1">
    <property type="nucleotide sequence ID" value="NZ_FOOX01000020.1"/>
</dbReference>
<proteinExistence type="predicted"/>
<protein>
    <submittedName>
        <fullName evidence="1">Uncharacterized protein</fullName>
    </submittedName>
</protein>
<name>A0A1I2Y9R8_9FIRM</name>
<dbReference type="EMBL" id="FOOX01000020">
    <property type="protein sequence ID" value="SFH21706.1"/>
    <property type="molecule type" value="Genomic_DNA"/>
</dbReference>
<organism evidence="1 2">
    <name type="scientific">Desulfotruncus arcticus DSM 17038</name>
    <dbReference type="NCBI Taxonomy" id="1121424"/>
    <lineage>
        <taxon>Bacteria</taxon>
        <taxon>Bacillati</taxon>
        <taxon>Bacillota</taxon>
        <taxon>Clostridia</taxon>
        <taxon>Eubacteriales</taxon>
        <taxon>Desulfallaceae</taxon>
        <taxon>Desulfotruncus</taxon>
    </lineage>
</organism>
<dbReference type="AlphaFoldDB" id="A0A1I2Y9R8"/>
<dbReference type="OrthoDB" id="9893165at2"/>
<dbReference type="Proteomes" id="UP000199337">
    <property type="component" value="Unassembled WGS sequence"/>
</dbReference>
<accession>A0A1I2Y9R8</accession>
<dbReference type="STRING" id="341036.SAMN05660649_04290"/>